<dbReference type="EMBL" id="MU071093">
    <property type="protein sequence ID" value="KAF5826274.1"/>
    <property type="molecule type" value="Genomic_DNA"/>
</dbReference>
<dbReference type="SUPFAM" id="SSF63411">
    <property type="entry name" value="LuxS/MPP-like metallohydrolase"/>
    <property type="match status" value="1"/>
</dbReference>
<organism evidence="5 6">
    <name type="scientific">Dunaliella salina</name>
    <name type="common">Green alga</name>
    <name type="synonym">Protococcus salinus</name>
    <dbReference type="NCBI Taxonomy" id="3046"/>
    <lineage>
        <taxon>Eukaryota</taxon>
        <taxon>Viridiplantae</taxon>
        <taxon>Chlorophyta</taxon>
        <taxon>core chlorophytes</taxon>
        <taxon>Chlorophyceae</taxon>
        <taxon>CS clade</taxon>
        <taxon>Chlamydomonadales</taxon>
        <taxon>Dunaliellaceae</taxon>
        <taxon>Dunaliella</taxon>
    </lineage>
</organism>
<proteinExistence type="inferred from homology"/>
<dbReference type="InterPro" id="IPR011249">
    <property type="entry name" value="Metalloenz_LuxS/M16"/>
</dbReference>
<sequence>MHSRLYTRVLNQYGWVHSCSAFQSTFNNTGLLGISAACDPRYATEMLDVICRELETVTRSLSTMEVERAKRATVSIIHNALESKTASAEDIGRQFLTYGYRISGPEYVQMIESVTPADIKNFMARVLSTKPSLALVGEGAETLTDSYESLLQRFGGGSPHQAESKSSDGAMSRIKQSLRGLRR</sequence>
<name>A0ABQ7FV52_DUNSA</name>
<accession>A0ABQ7FV52</accession>
<reference evidence="5" key="1">
    <citation type="submission" date="2017-08" db="EMBL/GenBank/DDBJ databases">
        <authorList>
            <person name="Polle J.E."/>
            <person name="Barry K."/>
            <person name="Cushman J."/>
            <person name="Schmutz J."/>
            <person name="Tran D."/>
            <person name="Hathwaick L.T."/>
            <person name="Yim W.C."/>
            <person name="Jenkins J."/>
            <person name="Mckie-Krisberg Z.M."/>
            <person name="Prochnik S."/>
            <person name="Lindquist E."/>
            <person name="Dockter R.B."/>
            <person name="Adam C."/>
            <person name="Molina H."/>
            <person name="Bunkerborg J."/>
            <person name="Jin E."/>
            <person name="Buchheim M."/>
            <person name="Magnuson J."/>
        </authorList>
    </citation>
    <scope>NUCLEOTIDE SEQUENCE</scope>
    <source>
        <strain evidence="5">CCAP 19/18</strain>
    </source>
</reference>
<dbReference type="PANTHER" id="PTHR11851:SF49">
    <property type="entry name" value="MITOCHONDRIAL-PROCESSING PEPTIDASE SUBUNIT ALPHA"/>
    <property type="match status" value="1"/>
</dbReference>
<dbReference type="Pfam" id="PF05193">
    <property type="entry name" value="Peptidase_M16_C"/>
    <property type="match status" value="1"/>
</dbReference>
<evidence type="ECO:0000259" key="4">
    <source>
        <dbReference type="Pfam" id="PF05193"/>
    </source>
</evidence>
<dbReference type="PANTHER" id="PTHR11851">
    <property type="entry name" value="METALLOPROTEASE"/>
    <property type="match status" value="1"/>
</dbReference>
<gene>
    <name evidence="5" type="ORF">DUNSADRAFT_3787</name>
</gene>
<dbReference type="InterPro" id="IPR007863">
    <property type="entry name" value="Peptidase_M16_C"/>
</dbReference>
<evidence type="ECO:0000256" key="1">
    <source>
        <dbReference type="ARBA" id="ARBA00002123"/>
    </source>
</evidence>
<evidence type="ECO:0000256" key="3">
    <source>
        <dbReference type="SAM" id="MobiDB-lite"/>
    </source>
</evidence>
<feature type="domain" description="Peptidase M16 C-terminal" evidence="4">
    <location>
        <begin position="1"/>
        <end position="72"/>
    </location>
</feature>
<comment type="caution">
    <text evidence="5">The sequence shown here is derived from an EMBL/GenBank/DDBJ whole genome shotgun (WGS) entry which is preliminary data.</text>
</comment>
<keyword evidence="6" id="KW-1185">Reference proteome</keyword>
<dbReference type="Proteomes" id="UP000815325">
    <property type="component" value="Unassembled WGS sequence"/>
</dbReference>
<comment type="similarity">
    <text evidence="2">Belongs to the peptidase M16 family.</text>
</comment>
<protein>
    <submittedName>
        <fullName evidence="5">Metalloenzyme, LuxS/M16 peptidase-like protein</fullName>
    </submittedName>
</protein>
<evidence type="ECO:0000313" key="6">
    <source>
        <dbReference type="Proteomes" id="UP000815325"/>
    </source>
</evidence>
<comment type="function">
    <text evidence="1">Substrate recognition and binding subunit of the essential mitochondrial processing protease (MPP), which cleaves the mitochondrial sequence off newly imported precursors proteins.</text>
</comment>
<feature type="region of interest" description="Disordered" evidence="3">
    <location>
        <begin position="154"/>
        <end position="183"/>
    </location>
</feature>
<evidence type="ECO:0000256" key="2">
    <source>
        <dbReference type="ARBA" id="ARBA00007261"/>
    </source>
</evidence>
<dbReference type="Gene3D" id="3.30.830.10">
    <property type="entry name" value="Metalloenzyme, LuxS/M16 peptidase-like"/>
    <property type="match status" value="1"/>
</dbReference>
<evidence type="ECO:0000313" key="5">
    <source>
        <dbReference type="EMBL" id="KAF5826274.1"/>
    </source>
</evidence>
<dbReference type="InterPro" id="IPR050361">
    <property type="entry name" value="MPP/UQCRC_Complex"/>
</dbReference>